<keyword evidence="6" id="KW-1185">Reference proteome</keyword>
<dbReference type="VEuPathDB" id="CryptoDB:cand_037460"/>
<evidence type="ECO:0000313" key="6">
    <source>
        <dbReference type="Proteomes" id="UP000186804"/>
    </source>
</evidence>
<dbReference type="PANTHER" id="PTHR12096">
    <property type="entry name" value="NUCLEAR PROTEIN SKIP-RELATED"/>
    <property type="match status" value="1"/>
</dbReference>
<dbReference type="RefSeq" id="XP_067069784.1">
    <property type="nucleotide sequence ID" value="XM_067213971.1"/>
</dbReference>
<organism evidence="5 6">
    <name type="scientific">Cryptosporidium andersoni</name>
    <dbReference type="NCBI Taxonomy" id="117008"/>
    <lineage>
        <taxon>Eukaryota</taxon>
        <taxon>Sar</taxon>
        <taxon>Alveolata</taxon>
        <taxon>Apicomplexa</taxon>
        <taxon>Conoidasida</taxon>
        <taxon>Coccidia</taxon>
        <taxon>Eucoccidiorida</taxon>
        <taxon>Eimeriorina</taxon>
        <taxon>Cryptosporidiidae</taxon>
        <taxon>Cryptosporidium</taxon>
    </lineage>
</organism>
<sequence length="405" mass="46659">MNDPPDSTAVCLVVDRVLSQSKELPSESLGGVRKFPKPQEDAKLDLYTRTKAAIDKNLSNKKIGSLSKNSSENRAPQYVRYISNPDTVGYNPKYPERIIKMVEKPVDPLELPRFRYRTIGGVKSDVMVPILRLPSKKLTKEEIEQWKIPPSISNWKNPKGYTIPLDKRVQVDSRNLIDISVNDRFAALSESLYIAEQNSREQIKLRNELLKQKRIREEVEREEKLRKLAEASRIERSQLLRSTDNPNARSNAVLEDVEVEHRREIERELRLERAGKRNKMLRDGDRDISERVALGQAQPTYSEVQYDTRLYSQSSGLGSGFEHETINIYDKPLFVNSDKSRGLYRFEENRVEENIGERIHVPSFSSSKDIGKTRTKPVEFERDNDDPFGLDNLIDKISKNSSTNI</sequence>
<dbReference type="AlphaFoldDB" id="A0A1J4MUK1"/>
<dbReference type="InterPro" id="IPR004015">
    <property type="entry name" value="SKI-int_prot_SKIP_SNW-dom"/>
</dbReference>
<accession>A0A1J4MUK1</accession>
<feature type="compositionally biased region" description="Basic and acidic residues" evidence="3">
    <location>
        <begin position="369"/>
        <end position="381"/>
    </location>
</feature>
<name>A0A1J4MUK1_9CRYT</name>
<comment type="similarity">
    <text evidence="1">Belongs to the SNW family.</text>
</comment>
<evidence type="ECO:0000256" key="2">
    <source>
        <dbReference type="SAM" id="Coils"/>
    </source>
</evidence>
<dbReference type="EMBL" id="LRBS01000011">
    <property type="protein sequence ID" value="OII77938.1"/>
    <property type="molecule type" value="Genomic_DNA"/>
</dbReference>
<feature type="coiled-coil region" evidence="2">
    <location>
        <begin position="202"/>
        <end position="232"/>
    </location>
</feature>
<evidence type="ECO:0000259" key="4">
    <source>
        <dbReference type="Pfam" id="PF02731"/>
    </source>
</evidence>
<dbReference type="GO" id="GO:0000398">
    <property type="term" value="P:mRNA splicing, via spliceosome"/>
    <property type="evidence" value="ECO:0007669"/>
    <property type="project" value="InterPro"/>
</dbReference>
<proteinExistence type="inferred from homology"/>
<reference evidence="5 6" key="1">
    <citation type="submission" date="2016-10" db="EMBL/GenBank/DDBJ databases">
        <title>Reductive evolution of mitochondrial metabolism and differential evolution of invasion-related proteins in Cryptosporidium.</title>
        <authorList>
            <person name="Liu S."/>
            <person name="Roellig D.M."/>
            <person name="Guo Y."/>
            <person name="Li N."/>
            <person name="Frace M.A."/>
            <person name="Tang K."/>
            <person name="Zhang L."/>
            <person name="Feng Y."/>
            <person name="Xiao L."/>
        </authorList>
    </citation>
    <scope>NUCLEOTIDE SEQUENCE [LARGE SCALE GENOMIC DNA]</scope>
    <source>
        <strain evidence="5">30847</strain>
    </source>
</reference>
<dbReference type="OrthoDB" id="666364at2759"/>
<gene>
    <name evidence="5" type="ORF">cand_037460</name>
</gene>
<feature type="domain" description="SKI-interacting protein SKIP SNW" evidence="4">
    <location>
        <begin position="77"/>
        <end position="236"/>
    </location>
</feature>
<keyword evidence="2" id="KW-0175">Coiled coil</keyword>
<evidence type="ECO:0000256" key="1">
    <source>
        <dbReference type="ARBA" id="ARBA00010197"/>
    </source>
</evidence>
<dbReference type="InterPro" id="IPR017862">
    <property type="entry name" value="SKI-int_prot_SKIP"/>
</dbReference>
<dbReference type="GO" id="GO:0005681">
    <property type="term" value="C:spliceosomal complex"/>
    <property type="evidence" value="ECO:0007669"/>
    <property type="project" value="InterPro"/>
</dbReference>
<dbReference type="Pfam" id="PF02731">
    <property type="entry name" value="SKIP_SNW"/>
    <property type="match status" value="1"/>
</dbReference>
<dbReference type="GeneID" id="92367930"/>
<comment type="caution">
    <text evidence="5">The sequence shown here is derived from an EMBL/GenBank/DDBJ whole genome shotgun (WGS) entry which is preliminary data.</text>
</comment>
<feature type="region of interest" description="Disordered" evidence="3">
    <location>
        <begin position="363"/>
        <end position="385"/>
    </location>
</feature>
<dbReference type="Proteomes" id="UP000186804">
    <property type="component" value="Unassembled WGS sequence"/>
</dbReference>
<protein>
    <submittedName>
        <fullName evidence="5">SKIP SNW domain-containing protein</fullName>
    </submittedName>
</protein>
<evidence type="ECO:0000256" key="3">
    <source>
        <dbReference type="SAM" id="MobiDB-lite"/>
    </source>
</evidence>
<evidence type="ECO:0000313" key="5">
    <source>
        <dbReference type="EMBL" id="OII77938.1"/>
    </source>
</evidence>